<evidence type="ECO:0000256" key="1">
    <source>
        <dbReference type="SAM" id="MobiDB-lite"/>
    </source>
</evidence>
<gene>
    <name evidence="2" type="ORF">SPIL2461_LOCUS17660</name>
</gene>
<keyword evidence="3" id="KW-1185">Reference proteome</keyword>
<evidence type="ECO:0000313" key="2">
    <source>
        <dbReference type="EMBL" id="CAE7656676.1"/>
    </source>
</evidence>
<dbReference type="Proteomes" id="UP000649617">
    <property type="component" value="Unassembled WGS sequence"/>
</dbReference>
<sequence>VGDALWYERCEGHQVEAKLVEMCWTSSTCWVQYHVERPRGGWQNRRALVKLEELMRVQQDRDRQLSCASSMASEEQQPVCEAGWISEGYTPTVGETMSMMSAHPASRSRAFSMVVSDDEDSVAGRSRQRPQRAFSMVVSDDEDEPCRRTRATSMVLADNFERDTAVSMIFSEASGDLGRRRTRATSMVLADDFERDTVMSMIFSESSGDSGQKRGAALSMLSEIPELWTQREHQREPAPSSEITDHWTAFESDHPLPPKSPSASELSQSTPETLPSPEPSINCGKYCDDPAAWPSAQWTMPELVGLEPEHVDVFWNSARDTCRTCPLSLVAHTTDKVEKELSELCRLLENKAASLASTSDDADHDSGTASSKPSTCEEDPDLQLLAPVQNEVSMLPEEEHGRAPGSEASGSPVVAAKGDGQDREFDADAYRVKKPGLMDRVLRNLCPSLAKS</sequence>
<comment type="caution">
    <text evidence="2">The sequence shown here is derived from an EMBL/GenBank/DDBJ whole genome shotgun (WGS) entry which is preliminary data.</text>
</comment>
<dbReference type="AlphaFoldDB" id="A0A812VTX4"/>
<dbReference type="EMBL" id="CAJNIZ010043300">
    <property type="protein sequence ID" value="CAE7656676.1"/>
    <property type="molecule type" value="Genomic_DNA"/>
</dbReference>
<accession>A0A812VTX4</accession>
<feature type="compositionally biased region" description="Basic and acidic residues" evidence="1">
    <location>
        <begin position="419"/>
        <end position="428"/>
    </location>
</feature>
<proteinExistence type="predicted"/>
<protein>
    <submittedName>
        <fullName evidence="2">Uncharacterized protein</fullName>
    </submittedName>
</protein>
<feature type="region of interest" description="Disordered" evidence="1">
    <location>
        <begin position="250"/>
        <end position="283"/>
    </location>
</feature>
<feature type="region of interest" description="Disordered" evidence="1">
    <location>
        <begin position="356"/>
        <end position="380"/>
    </location>
</feature>
<organism evidence="2 3">
    <name type="scientific">Symbiodinium pilosum</name>
    <name type="common">Dinoflagellate</name>
    <dbReference type="NCBI Taxonomy" id="2952"/>
    <lineage>
        <taxon>Eukaryota</taxon>
        <taxon>Sar</taxon>
        <taxon>Alveolata</taxon>
        <taxon>Dinophyceae</taxon>
        <taxon>Suessiales</taxon>
        <taxon>Symbiodiniaceae</taxon>
        <taxon>Symbiodinium</taxon>
    </lineage>
</organism>
<feature type="non-terminal residue" evidence="2">
    <location>
        <position position="1"/>
    </location>
</feature>
<feature type="compositionally biased region" description="Low complexity" evidence="1">
    <location>
        <begin position="266"/>
        <end position="275"/>
    </location>
</feature>
<feature type="region of interest" description="Disordered" evidence="1">
    <location>
        <begin position="397"/>
        <end position="428"/>
    </location>
</feature>
<evidence type="ECO:0000313" key="3">
    <source>
        <dbReference type="Proteomes" id="UP000649617"/>
    </source>
</evidence>
<reference evidence="2" key="1">
    <citation type="submission" date="2021-02" db="EMBL/GenBank/DDBJ databases">
        <authorList>
            <person name="Dougan E. K."/>
            <person name="Rhodes N."/>
            <person name="Thang M."/>
            <person name="Chan C."/>
        </authorList>
    </citation>
    <scope>NUCLEOTIDE SEQUENCE</scope>
</reference>
<name>A0A812VTX4_SYMPI</name>
<dbReference type="OrthoDB" id="447203at2759"/>